<dbReference type="InterPro" id="IPR032048">
    <property type="entry name" value="TGase_elicitor"/>
</dbReference>
<organism evidence="3 4">
    <name type="scientific">Catenaria anguillulae PL171</name>
    <dbReference type="NCBI Taxonomy" id="765915"/>
    <lineage>
        <taxon>Eukaryota</taxon>
        <taxon>Fungi</taxon>
        <taxon>Fungi incertae sedis</taxon>
        <taxon>Blastocladiomycota</taxon>
        <taxon>Blastocladiomycetes</taxon>
        <taxon>Blastocladiales</taxon>
        <taxon>Catenariaceae</taxon>
        <taxon>Catenaria</taxon>
    </lineage>
</organism>
<evidence type="ECO:0000313" key="3">
    <source>
        <dbReference type="EMBL" id="ORZ40026.1"/>
    </source>
</evidence>
<dbReference type="Proteomes" id="UP000193411">
    <property type="component" value="Unassembled WGS sequence"/>
</dbReference>
<accession>A0A1Y2HZJ5</accession>
<feature type="compositionally biased region" description="Polar residues" evidence="1">
    <location>
        <begin position="117"/>
        <end position="131"/>
    </location>
</feature>
<feature type="compositionally biased region" description="Pro residues" evidence="1">
    <location>
        <begin position="107"/>
        <end position="116"/>
    </location>
</feature>
<evidence type="ECO:0000313" key="4">
    <source>
        <dbReference type="Proteomes" id="UP000193411"/>
    </source>
</evidence>
<dbReference type="OrthoDB" id="10249031at2759"/>
<feature type="compositionally biased region" description="Polar residues" evidence="1">
    <location>
        <begin position="191"/>
        <end position="201"/>
    </location>
</feature>
<keyword evidence="2" id="KW-1133">Transmembrane helix</keyword>
<proteinExistence type="predicted"/>
<dbReference type="EMBL" id="MCFL01000004">
    <property type="protein sequence ID" value="ORZ40026.1"/>
    <property type="molecule type" value="Genomic_DNA"/>
</dbReference>
<dbReference type="AlphaFoldDB" id="A0A1Y2HZJ5"/>
<feature type="region of interest" description="Disordered" evidence="1">
    <location>
        <begin position="249"/>
        <end position="278"/>
    </location>
</feature>
<comment type="caution">
    <text evidence="3">The sequence shown here is derived from an EMBL/GenBank/DDBJ whole genome shotgun (WGS) entry which is preliminary data.</text>
</comment>
<reference evidence="3 4" key="1">
    <citation type="submission" date="2016-07" db="EMBL/GenBank/DDBJ databases">
        <title>Pervasive Adenine N6-methylation of Active Genes in Fungi.</title>
        <authorList>
            <consortium name="DOE Joint Genome Institute"/>
            <person name="Mondo S.J."/>
            <person name="Dannebaum R.O."/>
            <person name="Kuo R.C."/>
            <person name="Labutti K."/>
            <person name="Haridas S."/>
            <person name="Kuo A."/>
            <person name="Salamov A."/>
            <person name="Ahrendt S.R."/>
            <person name="Lipzen A."/>
            <person name="Sullivan W."/>
            <person name="Andreopoulos W.B."/>
            <person name="Clum A."/>
            <person name="Lindquist E."/>
            <person name="Daum C."/>
            <person name="Ramamoorthy G.K."/>
            <person name="Gryganskyi A."/>
            <person name="Culley D."/>
            <person name="Magnuson J.K."/>
            <person name="James T.Y."/>
            <person name="O'Malley M.A."/>
            <person name="Stajich J.E."/>
            <person name="Spatafora J.W."/>
            <person name="Visel A."/>
            <person name="Grigoriev I.V."/>
        </authorList>
    </citation>
    <scope>NUCLEOTIDE SEQUENCE [LARGE SCALE GENOMIC DNA]</scope>
    <source>
        <strain evidence="3 4">PL171</strain>
    </source>
</reference>
<feature type="region of interest" description="Disordered" evidence="1">
    <location>
        <begin position="104"/>
        <end position="215"/>
    </location>
</feature>
<evidence type="ECO:0000256" key="2">
    <source>
        <dbReference type="SAM" id="Phobius"/>
    </source>
</evidence>
<protein>
    <submittedName>
        <fullName evidence="3">Uncharacterized protein</fullName>
    </submittedName>
</protein>
<keyword evidence="2" id="KW-0472">Membrane</keyword>
<sequence length="664" mass="73303">MSTCCPSLSHSVYIHHNIHILSFPFRLILFLHPYTTLNHKDSSWTLDRLSYLPTYLLILIMRPPAFHSRPKLSLLAILSLALAAALVAVVPVLAEEFEDSGLYQDQVPPPMPPSPPTATSVISAFPTSTPSLPMIPDSGTGAGTDTQVIPQPEPTAALPDSPSQPTNSGSMPAPTQDAYEYTPPAKGKGKPTTTGDCNKSQPAPPPPPPPAVIVTIDNDYGINSHEPHVSFTPHIDPKVETPMSRFHPAFGAAIPPRPKCKPRKPAGKSPLEARPETASVHIKGGYEKRQAPAPAPPRVPKNDFERVEFYFGQRLVTNLASLPAESHFSPVPWAASYWPTFRDSINARWAPNELPPSDKYARAFGLNVAQFRDSVSRHNGILAQSHRRPCATNQDCRTLNDGSVCAKREGEIRGFCIPTWFGICHAWAPAAVMEPEPRCPVTKNGVTFRPFDIKALVTLLWDGARTPTVFTGNRYNGPENAAKDEFGRFTDPTYRDLNPGFMHILMANMLGRFRKSFVVDVTGSAEVWNQPVKGYKVLEQSLMTPAAAAQRFFNTPTYRFNTRAAMIASVKTRFTWVVEAGEDGPLVSTGRINEYLDSRDYTYLLELDARQNIIGGEWVGASRADHPDFAWFPAQRPAMDVVTRVGLTYRHVRELLDESVRAQC</sequence>
<keyword evidence="4" id="KW-1185">Reference proteome</keyword>
<keyword evidence="2" id="KW-0812">Transmembrane</keyword>
<dbReference type="Gene3D" id="3.30.40.240">
    <property type="entry name" value="Transglutaminase elicitor, body domain"/>
    <property type="match status" value="1"/>
</dbReference>
<evidence type="ECO:0000256" key="1">
    <source>
        <dbReference type="SAM" id="MobiDB-lite"/>
    </source>
</evidence>
<name>A0A1Y2HZJ5_9FUNG</name>
<dbReference type="Pfam" id="PF16683">
    <property type="entry name" value="TGase_elicitor"/>
    <property type="match status" value="1"/>
</dbReference>
<feature type="compositionally biased region" description="Polar residues" evidence="1">
    <location>
        <begin position="161"/>
        <end position="170"/>
    </location>
</feature>
<gene>
    <name evidence="3" type="ORF">BCR44DRAFT_1482578</name>
</gene>
<feature type="compositionally biased region" description="Pro residues" evidence="1">
    <location>
        <begin position="202"/>
        <end position="211"/>
    </location>
</feature>
<dbReference type="GO" id="GO:0016755">
    <property type="term" value="F:aminoacyltransferase activity"/>
    <property type="evidence" value="ECO:0007669"/>
    <property type="project" value="InterPro"/>
</dbReference>
<feature type="transmembrane region" description="Helical" evidence="2">
    <location>
        <begin position="72"/>
        <end position="94"/>
    </location>
</feature>
<dbReference type="STRING" id="765915.A0A1Y2HZJ5"/>